<dbReference type="Proteomes" id="UP000193335">
    <property type="component" value="Unassembled WGS sequence"/>
</dbReference>
<name>A0A1Y2JXV9_BRAJP</name>
<reference evidence="1 2" key="1">
    <citation type="submission" date="2017-03" db="EMBL/GenBank/DDBJ databases">
        <title>Whole genome sequences of fourteen strains of Bradyrhizobium canariense and one strain of Bradyrhizobium japonicum isolated from Lupinus (Papilionoideae: Genisteae) species in Algeria.</title>
        <authorList>
            <person name="Crovadore J."/>
            <person name="Chekireb D."/>
            <person name="Brachmann A."/>
            <person name="Chablais R."/>
            <person name="Cochard B."/>
            <person name="Lefort F."/>
        </authorList>
    </citation>
    <scope>NUCLEOTIDE SEQUENCE [LARGE SCALE GENOMIC DNA]</scope>
    <source>
        <strain evidence="1 2">UBMA197</strain>
    </source>
</reference>
<evidence type="ECO:0000313" key="1">
    <source>
        <dbReference type="EMBL" id="OSJ37041.1"/>
    </source>
</evidence>
<comment type="caution">
    <text evidence="1">The sequence shown here is derived from an EMBL/GenBank/DDBJ whole genome shotgun (WGS) entry which is preliminary data.</text>
</comment>
<dbReference type="EMBL" id="NAFL01000148">
    <property type="protein sequence ID" value="OSJ37041.1"/>
    <property type="molecule type" value="Genomic_DNA"/>
</dbReference>
<protein>
    <submittedName>
        <fullName evidence="1">Uncharacterized protein</fullName>
    </submittedName>
</protein>
<proteinExistence type="predicted"/>
<organism evidence="1 2">
    <name type="scientific">Bradyrhizobium japonicum</name>
    <dbReference type="NCBI Taxonomy" id="375"/>
    <lineage>
        <taxon>Bacteria</taxon>
        <taxon>Pseudomonadati</taxon>
        <taxon>Pseudomonadota</taxon>
        <taxon>Alphaproteobacteria</taxon>
        <taxon>Hyphomicrobiales</taxon>
        <taxon>Nitrobacteraceae</taxon>
        <taxon>Bradyrhizobium</taxon>
    </lineage>
</organism>
<evidence type="ECO:0000313" key="2">
    <source>
        <dbReference type="Proteomes" id="UP000193335"/>
    </source>
</evidence>
<accession>A0A1Y2JXV9</accession>
<dbReference type="AlphaFoldDB" id="A0A1Y2JXV9"/>
<gene>
    <name evidence="1" type="ORF">BSZ19_01235</name>
</gene>
<sequence>MFDVYLNTRRDLLVVRNGLPIPLPDASGRWHKKKKVASVSENIKLAVQRQGYYLRKLTDFKKR</sequence>